<name>A0A5J4ZF80_9ASTE</name>
<dbReference type="Pfam" id="PF25793">
    <property type="entry name" value="WHD_2nd_NFRKB"/>
    <property type="match status" value="1"/>
</dbReference>
<organism evidence="3 4">
    <name type="scientific">Nyssa sinensis</name>
    <dbReference type="NCBI Taxonomy" id="561372"/>
    <lineage>
        <taxon>Eukaryota</taxon>
        <taxon>Viridiplantae</taxon>
        <taxon>Streptophyta</taxon>
        <taxon>Embryophyta</taxon>
        <taxon>Tracheophyta</taxon>
        <taxon>Spermatophyta</taxon>
        <taxon>Magnoliopsida</taxon>
        <taxon>eudicotyledons</taxon>
        <taxon>Gunneridae</taxon>
        <taxon>Pentapetalae</taxon>
        <taxon>asterids</taxon>
        <taxon>Cornales</taxon>
        <taxon>Nyssaceae</taxon>
        <taxon>Nyssa</taxon>
    </lineage>
</organism>
<dbReference type="PANTHER" id="PTHR13052">
    <property type="entry name" value="NFRKB-RELATED"/>
    <property type="match status" value="1"/>
</dbReference>
<dbReference type="PANTHER" id="PTHR13052:SF0">
    <property type="entry name" value="DNA-BINDING PROTEIN-LIKE"/>
    <property type="match status" value="1"/>
</dbReference>
<reference evidence="3 4" key="1">
    <citation type="submission" date="2019-09" db="EMBL/GenBank/DDBJ databases">
        <title>A chromosome-level genome assembly of the Chinese tupelo Nyssa sinensis.</title>
        <authorList>
            <person name="Yang X."/>
            <person name="Kang M."/>
            <person name="Yang Y."/>
            <person name="Xiong H."/>
            <person name="Wang M."/>
            <person name="Zhang Z."/>
            <person name="Wang Z."/>
            <person name="Wu H."/>
            <person name="Ma T."/>
            <person name="Liu J."/>
            <person name="Xi Z."/>
        </authorList>
    </citation>
    <scope>NUCLEOTIDE SEQUENCE [LARGE SCALE GENOMIC DNA]</scope>
    <source>
        <strain evidence="3">J267</strain>
        <tissue evidence="3">Leaf</tissue>
    </source>
</reference>
<keyword evidence="4" id="KW-1185">Reference proteome</keyword>
<evidence type="ECO:0000259" key="2">
    <source>
        <dbReference type="Pfam" id="PF25793"/>
    </source>
</evidence>
<dbReference type="AlphaFoldDB" id="A0A5J4ZF80"/>
<dbReference type="Proteomes" id="UP000325577">
    <property type="component" value="Linkage Group LG8"/>
</dbReference>
<dbReference type="OrthoDB" id="70874at2759"/>
<sequence length="715" mass="81080">MMGHDHCDGYTLDPRLDVSSQCSEVEKHAKQNPKVKLKFVRSMKDLDGQAAQISGKDHAEKPAYEMADQRDLDAACVLVNLAKDFSCLPKNDIASSRRNIGVFQMMDSELLTTELVDDSTQHASKYGGNDKMKGISEKLKFSLSKAHCPERKQKKRKVENEFPLPQSKKYRNYYISEEEKNDSHEVHELEYGHGLTSKLGKKGRQNLEACASDDGLDMEYLERKTVTKKRSEKAEIFLDGSDEYHNLRSRSKKLIDESEPISFKKKLGSQKEDAETVSLDSGAMYDTILSEKAAVDDMVPVINPAEKQQFSLITPNLYTRFSFSIIHLLSAVRMALITPHAEDYAVAIGKSVVEDNRRQRQFKDTQNGNSQEVDGFHSCENRGVINSEQMAQKILPSLTIHEIVQRVRSNPRDPCILETLEPLVDLVRGVLKIFSSRTAPLGAKGWKALTVYENSSKSWSWIGPVSINLSDDDYIEEGISPEAWGLPRRILVKLVDCFANWLKNGQETLQQIGSLPAPPMILMQPTNAKERFKDMRAQRSLSTISPSSDEVRAYFHREETLRYLIPDRAFSYTALDGRKSTVAPLRRCSGKPSAKARDHFMLKHNRPPHVTLLCLVRDAAARLPGSIGTRADVCTLIRDSQFIVEDISDSQVNQVVSGALDRLHYELDPCVQFDKDRHLWVYLHGEREEEEFENDGTSSRKNWKRQGEMLERNLA</sequence>
<evidence type="ECO:0000313" key="4">
    <source>
        <dbReference type="Proteomes" id="UP000325577"/>
    </source>
</evidence>
<evidence type="ECO:0000256" key="1">
    <source>
        <dbReference type="SAM" id="MobiDB-lite"/>
    </source>
</evidence>
<evidence type="ECO:0000313" key="3">
    <source>
        <dbReference type="EMBL" id="KAA8516494.1"/>
    </source>
</evidence>
<dbReference type="InterPro" id="IPR024867">
    <property type="entry name" value="NFRKB"/>
</dbReference>
<accession>A0A5J4ZF80</accession>
<dbReference type="InterPro" id="IPR057748">
    <property type="entry name" value="NFRKB_WH_2"/>
</dbReference>
<gene>
    <name evidence="3" type="ORF">F0562_017000</name>
</gene>
<dbReference type="EMBL" id="CM018051">
    <property type="protein sequence ID" value="KAA8516494.1"/>
    <property type="molecule type" value="Genomic_DNA"/>
</dbReference>
<feature type="compositionally biased region" description="Basic and acidic residues" evidence="1">
    <location>
        <begin position="705"/>
        <end position="715"/>
    </location>
</feature>
<feature type="region of interest" description="Disordered" evidence="1">
    <location>
        <begin position="691"/>
        <end position="715"/>
    </location>
</feature>
<feature type="domain" description="Nuclear factor related to kappa-B-binding protein second winged helix" evidence="2">
    <location>
        <begin position="552"/>
        <end position="690"/>
    </location>
</feature>
<dbReference type="GO" id="GO:0031011">
    <property type="term" value="C:Ino80 complex"/>
    <property type="evidence" value="ECO:0007669"/>
    <property type="project" value="InterPro"/>
</dbReference>
<proteinExistence type="predicted"/>
<protein>
    <recommendedName>
        <fullName evidence="2">Nuclear factor related to kappa-B-binding protein second winged helix domain-containing protein</fullName>
    </recommendedName>
</protein>